<comment type="caution">
    <text evidence="2">The sequence shown here is derived from an EMBL/GenBank/DDBJ whole genome shotgun (WGS) entry which is preliminary data.</text>
</comment>
<gene>
    <name evidence="2" type="ORF">B296_00026532</name>
</gene>
<evidence type="ECO:0000313" key="2">
    <source>
        <dbReference type="EMBL" id="RRT78803.1"/>
    </source>
</evidence>
<evidence type="ECO:0000313" key="3">
    <source>
        <dbReference type="Proteomes" id="UP000287651"/>
    </source>
</evidence>
<name>A0A427ARI6_ENSVE</name>
<dbReference type="EMBL" id="AMZH03001583">
    <property type="protein sequence ID" value="RRT78803.1"/>
    <property type="molecule type" value="Genomic_DNA"/>
</dbReference>
<feature type="region of interest" description="Disordered" evidence="1">
    <location>
        <begin position="29"/>
        <end position="53"/>
    </location>
</feature>
<accession>A0A427ARI6</accession>
<dbReference type="AlphaFoldDB" id="A0A427ARI6"/>
<proteinExistence type="predicted"/>
<protein>
    <submittedName>
        <fullName evidence="2">Uncharacterized protein</fullName>
    </submittedName>
</protein>
<reference evidence="2 3" key="1">
    <citation type="journal article" date="2014" name="Agronomy (Basel)">
        <title>A Draft Genome Sequence for Ensete ventricosum, the Drought-Tolerant Tree Against Hunger.</title>
        <authorList>
            <person name="Harrison J."/>
            <person name="Moore K.A."/>
            <person name="Paszkiewicz K."/>
            <person name="Jones T."/>
            <person name="Grant M."/>
            <person name="Ambacheew D."/>
            <person name="Muzemil S."/>
            <person name="Studholme D.J."/>
        </authorList>
    </citation>
    <scope>NUCLEOTIDE SEQUENCE [LARGE SCALE GENOMIC DNA]</scope>
</reference>
<evidence type="ECO:0000256" key="1">
    <source>
        <dbReference type="SAM" id="MobiDB-lite"/>
    </source>
</evidence>
<organism evidence="2 3">
    <name type="scientific">Ensete ventricosum</name>
    <name type="common">Abyssinian banana</name>
    <name type="synonym">Musa ensete</name>
    <dbReference type="NCBI Taxonomy" id="4639"/>
    <lineage>
        <taxon>Eukaryota</taxon>
        <taxon>Viridiplantae</taxon>
        <taxon>Streptophyta</taxon>
        <taxon>Embryophyta</taxon>
        <taxon>Tracheophyta</taxon>
        <taxon>Spermatophyta</taxon>
        <taxon>Magnoliopsida</taxon>
        <taxon>Liliopsida</taxon>
        <taxon>Zingiberales</taxon>
        <taxon>Musaceae</taxon>
        <taxon>Ensete</taxon>
    </lineage>
</organism>
<sequence length="80" mass="8346">MAPRRPRCASGQPLVASSFRAVSRWFASGTSGPSDGDPTLRVGVRDAGSGLERTASDCTSLSLSYKRSPNLTSSPSSPFV</sequence>
<dbReference type="Proteomes" id="UP000287651">
    <property type="component" value="Unassembled WGS sequence"/>
</dbReference>